<protein>
    <submittedName>
        <fullName evidence="1">CSON010655 protein</fullName>
    </submittedName>
</protein>
<sequence>MSFELEVDLPLKLIDIKTYFGSENVKKKQRRRRRKKRKSCKVSFNLPRVTAQLEKLMGTNVVRLTDRKYMQELQKRIKEDYCATLEKRIDNRVNFTNELNI</sequence>
<proteinExistence type="predicted"/>
<name>A0A336M5W6_CULSO</name>
<evidence type="ECO:0000313" key="1">
    <source>
        <dbReference type="EMBL" id="SSX24343.1"/>
    </source>
</evidence>
<dbReference type="EMBL" id="UFQT01000439">
    <property type="protein sequence ID" value="SSX24343.1"/>
    <property type="molecule type" value="Genomic_DNA"/>
</dbReference>
<dbReference type="AlphaFoldDB" id="A0A336M5W6"/>
<dbReference type="VEuPathDB" id="VectorBase:CSON010655"/>
<gene>
    <name evidence="1" type="primary">CSON010655</name>
</gene>
<accession>A0A336M5W6</accession>
<organism evidence="1">
    <name type="scientific">Culicoides sonorensis</name>
    <name type="common">Biting midge</name>
    <dbReference type="NCBI Taxonomy" id="179676"/>
    <lineage>
        <taxon>Eukaryota</taxon>
        <taxon>Metazoa</taxon>
        <taxon>Ecdysozoa</taxon>
        <taxon>Arthropoda</taxon>
        <taxon>Hexapoda</taxon>
        <taxon>Insecta</taxon>
        <taxon>Pterygota</taxon>
        <taxon>Neoptera</taxon>
        <taxon>Endopterygota</taxon>
        <taxon>Diptera</taxon>
        <taxon>Nematocera</taxon>
        <taxon>Chironomoidea</taxon>
        <taxon>Ceratopogonidae</taxon>
        <taxon>Ceratopogoninae</taxon>
        <taxon>Culicoides</taxon>
        <taxon>Monoculicoides</taxon>
    </lineage>
</organism>
<reference evidence="1" key="1">
    <citation type="submission" date="2018-07" db="EMBL/GenBank/DDBJ databases">
        <authorList>
            <person name="Quirk P.G."/>
            <person name="Krulwich T.A."/>
        </authorList>
    </citation>
    <scope>NUCLEOTIDE SEQUENCE</scope>
</reference>